<dbReference type="Gene3D" id="3.30.360.10">
    <property type="entry name" value="Dihydrodipicolinate Reductase, domain 2"/>
    <property type="match status" value="1"/>
</dbReference>
<evidence type="ECO:0000313" key="2">
    <source>
        <dbReference type="Proteomes" id="UP001589755"/>
    </source>
</evidence>
<dbReference type="EMBL" id="JBHLXD010000014">
    <property type="protein sequence ID" value="MFC0208742.1"/>
    <property type="molecule type" value="Genomic_DNA"/>
</dbReference>
<gene>
    <name evidence="1" type="ORF">ACFFJ2_10060</name>
</gene>
<proteinExistence type="predicted"/>
<accession>A0ABV6D801</accession>
<name>A0ABV6D801_9HYPH</name>
<dbReference type="PANTHER" id="PTHR43796:SF2">
    <property type="entry name" value="CARBOXYNORSPERMIDINE SYNTHASE"/>
    <property type="match status" value="1"/>
</dbReference>
<dbReference type="Proteomes" id="UP001589755">
    <property type="component" value="Unassembled WGS sequence"/>
</dbReference>
<dbReference type="SUPFAM" id="SSF51735">
    <property type="entry name" value="NAD(P)-binding Rossmann-fold domains"/>
    <property type="match status" value="1"/>
</dbReference>
<sequence>MSRSGEIWLLGGYGDVGVRTARRLSDMQDRPIVLAGRSGREAEAAASQLGRDVSGAAVDATDPAAHGAVADAAAVINLTESTPHALAAAVVKAGGVFLDTSASPGYLKGLEAHLSGRGMPGLAVLSVGLSPGLTNIMAARLKSECPDIEAIDLCLEIGLGQHHGRAATVWFLENAGGRYPYISDGSVVEARPGQLRRRFDVGGKAGGVLALGYGFSDQMTIGESLRLRTSRSFVALDPPWMTRVLSLLLRLQLGEIISGNADALARSMLKGPALGKVGTRVVGEGFDRSGNLRGRIELASGDQAEITALMAAVTTLSALDSTLGGVIHSDAIVTFDEVARLLTANLPETRMVASFDT</sequence>
<evidence type="ECO:0000313" key="1">
    <source>
        <dbReference type="EMBL" id="MFC0208742.1"/>
    </source>
</evidence>
<comment type="caution">
    <text evidence="1">The sequence shown here is derived from an EMBL/GenBank/DDBJ whole genome shotgun (WGS) entry which is preliminary data.</text>
</comment>
<dbReference type="PANTHER" id="PTHR43796">
    <property type="entry name" value="CARBOXYNORSPERMIDINE SYNTHASE"/>
    <property type="match status" value="1"/>
</dbReference>
<protein>
    <submittedName>
        <fullName evidence="1">Saccharopine dehydrogenase NADP-binding domain-containing protein</fullName>
    </submittedName>
</protein>
<keyword evidence="2" id="KW-1185">Reference proteome</keyword>
<reference evidence="1 2" key="1">
    <citation type="submission" date="2024-09" db="EMBL/GenBank/DDBJ databases">
        <authorList>
            <person name="Sun Q."/>
            <person name="Mori K."/>
        </authorList>
    </citation>
    <scope>NUCLEOTIDE SEQUENCE [LARGE SCALE GENOMIC DNA]</scope>
    <source>
        <strain evidence="1 2">CCM 8543</strain>
    </source>
</reference>
<dbReference type="InterPro" id="IPR036291">
    <property type="entry name" value="NAD(P)-bd_dom_sf"/>
</dbReference>
<dbReference type="RefSeq" id="WP_261522146.1">
    <property type="nucleotide sequence ID" value="NZ_JAODNW010000022.1"/>
</dbReference>
<dbReference type="Gene3D" id="3.40.50.720">
    <property type="entry name" value="NAD(P)-binding Rossmann-like Domain"/>
    <property type="match status" value="1"/>
</dbReference>
<organism evidence="1 2">
    <name type="scientific">Chelativorans intermedius</name>
    <dbReference type="NCBI Taxonomy" id="515947"/>
    <lineage>
        <taxon>Bacteria</taxon>
        <taxon>Pseudomonadati</taxon>
        <taxon>Pseudomonadota</taxon>
        <taxon>Alphaproteobacteria</taxon>
        <taxon>Hyphomicrobiales</taxon>
        <taxon>Phyllobacteriaceae</taxon>
        <taxon>Chelativorans</taxon>
    </lineage>
</organism>